<sequence>RRRSSIVSDFSQSMHESTESLLLPRAGGNVRGRREESTHWHSIPLAFAILPALGGLFFENGSAFITDIFLLGLGGLFLNWFVRMPWEWYYSAQAVTAIKPESTIPDTIMEESEEDEAVIVSEAETADTSKDKEAKPDNMSKESQHDTEKRDAAAAELQTHESLALLACFLGPIIGAYLLHGIRSQLTRPSEGLVSNFNLTIFVLAAELRPCSHFITLIQARTLHLQRVVQANTSDIDRVQDEKISDLQTRLEETEARIEKTISAAESRTVKDGAAAEVQAIRLSLQPQLDALNRAVRRYEKRHTTQTIQTEARLQDLEARLRDALSLAAVAANRSQRPGIVYYTLQWLSSLFMVPFQVLWSLARWPF</sequence>
<protein>
    <submittedName>
        <fullName evidence="3">Uncharacterized protein</fullName>
    </submittedName>
</protein>
<keyword evidence="2" id="KW-0812">Transmembrane</keyword>
<feature type="transmembrane region" description="Helical" evidence="2">
    <location>
        <begin position="40"/>
        <end position="58"/>
    </location>
</feature>
<feature type="non-terminal residue" evidence="3">
    <location>
        <position position="1"/>
    </location>
</feature>
<evidence type="ECO:0000313" key="3">
    <source>
        <dbReference type="EMBL" id="KAF2092570.1"/>
    </source>
</evidence>
<feature type="transmembrane region" description="Helical" evidence="2">
    <location>
        <begin position="64"/>
        <end position="82"/>
    </location>
</feature>
<keyword evidence="4" id="KW-1185">Reference proteome</keyword>
<feature type="transmembrane region" description="Helical" evidence="2">
    <location>
        <begin position="340"/>
        <end position="363"/>
    </location>
</feature>
<dbReference type="PANTHER" id="PTHR42032:SF1">
    <property type="entry name" value="YALI0E30679P"/>
    <property type="match status" value="1"/>
</dbReference>
<keyword evidence="2" id="KW-0472">Membrane</keyword>
<feature type="compositionally biased region" description="Basic and acidic residues" evidence="1">
    <location>
        <begin position="127"/>
        <end position="153"/>
    </location>
</feature>
<reference evidence="3" key="1">
    <citation type="journal article" date="2020" name="Stud. Mycol.">
        <title>101 Dothideomycetes genomes: a test case for predicting lifestyles and emergence of pathogens.</title>
        <authorList>
            <person name="Haridas S."/>
            <person name="Albert R."/>
            <person name="Binder M."/>
            <person name="Bloem J."/>
            <person name="Labutti K."/>
            <person name="Salamov A."/>
            <person name="Andreopoulos B."/>
            <person name="Baker S."/>
            <person name="Barry K."/>
            <person name="Bills G."/>
            <person name="Bluhm B."/>
            <person name="Cannon C."/>
            <person name="Castanera R."/>
            <person name="Culley D."/>
            <person name="Daum C."/>
            <person name="Ezra D."/>
            <person name="Gonzalez J."/>
            <person name="Henrissat B."/>
            <person name="Kuo A."/>
            <person name="Liang C."/>
            <person name="Lipzen A."/>
            <person name="Lutzoni F."/>
            <person name="Magnuson J."/>
            <person name="Mondo S."/>
            <person name="Nolan M."/>
            <person name="Ohm R."/>
            <person name="Pangilinan J."/>
            <person name="Park H.-J."/>
            <person name="Ramirez L."/>
            <person name="Alfaro M."/>
            <person name="Sun H."/>
            <person name="Tritt A."/>
            <person name="Yoshinaga Y."/>
            <person name="Zwiers L.-H."/>
            <person name="Turgeon B."/>
            <person name="Goodwin S."/>
            <person name="Spatafora J."/>
            <person name="Crous P."/>
            <person name="Grigoriev I."/>
        </authorList>
    </citation>
    <scope>NUCLEOTIDE SEQUENCE</scope>
    <source>
        <strain evidence="3">CBS 133067</strain>
    </source>
</reference>
<proteinExistence type="predicted"/>
<name>A0A9P4I093_9PEZI</name>
<dbReference type="EMBL" id="ML978144">
    <property type="protein sequence ID" value="KAF2092570.1"/>
    <property type="molecule type" value="Genomic_DNA"/>
</dbReference>
<comment type="caution">
    <text evidence="3">The sequence shown here is derived from an EMBL/GenBank/DDBJ whole genome shotgun (WGS) entry which is preliminary data.</text>
</comment>
<dbReference type="PANTHER" id="PTHR42032">
    <property type="entry name" value="YALI0E30679P"/>
    <property type="match status" value="1"/>
</dbReference>
<dbReference type="OrthoDB" id="5422510at2759"/>
<dbReference type="AlphaFoldDB" id="A0A9P4I093"/>
<organism evidence="3 4">
    <name type="scientific">Rhizodiscina lignyota</name>
    <dbReference type="NCBI Taxonomy" id="1504668"/>
    <lineage>
        <taxon>Eukaryota</taxon>
        <taxon>Fungi</taxon>
        <taxon>Dikarya</taxon>
        <taxon>Ascomycota</taxon>
        <taxon>Pezizomycotina</taxon>
        <taxon>Dothideomycetes</taxon>
        <taxon>Pleosporomycetidae</taxon>
        <taxon>Aulographales</taxon>
        <taxon>Rhizodiscinaceae</taxon>
        <taxon>Rhizodiscina</taxon>
    </lineage>
</organism>
<keyword evidence="2" id="KW-1133">Transmembrane helix</keyword>
<evidence type="ECO:0000256" key="1">
    <source>
        <dbReference type="SAM" id="MobiDB-lite"/>
    </source>
</evidence>
<feature type="non-terminal residue" evidence="3">
    <location>
        <position position="367"/>
    </location>
</feature>
<gene>
    <name evidence="3" type="ORF">NA57DRAFT_14357</name>
</gene>
<accession>A0A9P4I093</accession>
<dbReference type="Proteomes" id="UP000799772">
    <property type="component" value="Unassembled WGS sequence"/>
</dbReference>
<evidence type="ECO:0000313" key="4">
    <source>
        <dbReference type="Proteomes" id="UP000799772"/>
    </source>
</evidence>
<evidence type="ECO:0000256" key="2">
    <source>
        <dbReference type="SAM" id="Phobius"/>
    </source>
</evidence>
<feature type="region of interest" description="Disordered" evidence="1">
    <location>
        <begin position="122"/>
        <end position="153"/>
    </location>
</feature>